<organism evidence="3 4">
    <name type="scientific">Cycloclasticus pugetii</name>
    <dbReference type="NCBI Taxonomy" id="34068"/>
    <lineage>
        <taxon>Bacteria</taxon>
        <taxon>Pseudomonadati</taxon>
        <taxon>Pseudomonadota</taxon>
        <taxon>Gammaproteobacteria</taxon>
        <taxon>Thiotrichales</taxon>
        <taxon>Piscirickettsiaceae</taxon>
        <taxon>Cycloclasticus</taxon>
    </lineage>
</organism>
<dbReference type="InterPro" id="IPR050266">
    <property type="entry name" value="AB_hydrolase_sf"/>
</dbReference>
<name>A0AB33Z0C4_9GAMM</name>
<dbReference type="PRINTS" id="PR00111">
    <property type="entry name" value="ABHYDROLASE"/>
</dbReference>
<evidence type="ECO:0000313" key="3">
    <source>
        <dbReference type="EMBL" id="EPD12504.1"/>
    </source>
</evidence>
<gene>
    <name evidence="3" type="ORF">L196_09409</name>
</gene>
<dbReference type="PANTHER" id="PTHR43798">
    <property type="entry name" value="MONOACYLGLYCEROL LIPASE"/>
    <property type="match status" value="1"/>
</dbReference>
<dbReference type="SUPFAM" id="SSF53474">
    <property type="entry name" value="alpha/beta-Hydrolases"/>
    <property type="match status" value="1"/>
</dbReference>
<evidence type="ECO:0000313" key="4">
    <source>
        <dbReference type="Proteomes" id="UP000015462"/>
    </source>
</evidence>
<accession>A0AB33Z0C4</accession>
<proteinExistence type="predicted"/>
<evidence type="ECO:0000259" key="2">
    <source>
        <dbReference type="Pfam" id="PF00561"/>
    </source>
</evidence>
<dbReference type="Gene3D" id="3.40.50.1820">
    <property type="entry name" value="alpha/beta hydrolase"/>
    <property type="match status" value="1"/>
</dbReference>
<comment type="caution">
    <text evidence="3">The sequence shown here is derived from an EMBL/GenBank/DDBJ whole genome shotgun (WGS) entry which is preliminary data.</text>
</comment>
<dbReference type="Pfam" id="PF00561">
    <property type="entry name" value="Abhydrolase_1"/>
    <property type="match status" value="1"/>
</dbReference>
<dbReference type="PANTHER" id="PTHR43798:SF31">
    <property type="entry name" value="AB HYDROLASE SUPERFAMILY PROTEIN YCLE"/>
    <property type="match status" value="1"/>
</dbReference>
<protein>
    <submittedName>
        <fullName evidence="3">Alpha/beta fold family hydrolase</fullName>
    </submittedName>
</protein>
<keyword evidence="4" id="KW-1185">Reference proteome</keyword>
<sequence>MQTSNIRTGSFNTFLNEAGTDKDTSILLLHGSGPGANAMSNWQYALPFLAENYHCLAPDIAGFGLSQHDCPPNGTSHWIDTWVQQQVDLLDAKGIEQTHIVGNSMGGGVTLHLLNRHPERFKKAVLMGPVGAPFAPTEGLTKGWEFYKDPSKEALEYLITKFLFDPGLLGNDIASIAAQRFDNVMKDEVRLQFEAMFSGGTKKGIDAFVLSDDELNNIYHQMLVTHAREDFFIPLNNAYHLIDRIPNAQLHVFDHCGHWVQIEKKKAFNNLTKLFFDGMFDD</sequence>
<dbReference type="InterPro" id="IPR000073">
    <property type="entry name" value="AB_hydrolase_1"/>
</dbReference>
<reference evidence="3 4" key="1">
    <citation type="journal article" date="2013" name="Genome Announc.">
        <title>Genome Sequence of the Pyrene- and Fluoranthene-Degrading Bacterium Cycloclasticus sp. Strain PY97M.</title>
        <authorList>
            <person name="Cui Z."/>
            <person name="Xu G."/>
            <person name="Li Q."/>
            <person name="Gao W."/>
            <person name="Zheng L."/>
        </authorList>
    </citation>
    <scope>NUCLEOTIDE SEQUENCE [LARGE SCALE GENOMIC DNA]</scope>
    <source>
        <strain evidence="3 4">PY97M</strain>
    </source>
</reference>
<evidence type="ECO:0000256" key="1">
    <source>
        <dbReference type="ARBA" id="ARBA00022801"/>
    </source>
</evidence>
<feature type="domain" description="AB hydrolase-1" evidence="2">
    <location>
        <begin position="26"/>
        <end position="264"/>
    </location>
</feature>
<dbReference type="InterPro" id="IPR029058">
    <property type="entry name" value="AB_hydrolase_fold"/>
</dbReference>
<dbReference type="GO" id="GO:0016787">
    <property type="term" value="F:hydrolase activity"/>
    <property type="evidence" value="ECO:0007669"/>
    <property type="project" value="UniProtKB-KW"/>
</dbReference>
<dbReference type="AlphaFoldDB" id="A0AB33Z0C4"/>
<dbReference type="RefSeq" id="WP_016390783.1">
    <property type="nucleotide sequence ID" value="NZ_KE646810.1"/>
</dbReference>
<keyword evidence="1 3" id="KW-0378">Hydrolase</keyword>
<dbReference type="Proteomes" id="UP000015462">
    <property type="component" value="Unassembled WGS sequence"/>
</dbReference>
<dbReference type="GO" id="GO:0016020">
    <property type="term" value="C:membrane"/>
    <property type="evidence" value="ECO:0007669"/>
    <property type="project" value="TreeGrafter"/>
</dbReference>
<dbReference type="EMBL" id="ASHL01000009">
    <property type="protein sequence ID" value="EPD12504.1"/>
    <property type="molecule type" value="Genomic_DNA"/>
</dbReference>